<name>A0A2R8BP61_9RHOB</name>
<dbReference type="Pfam" id="PF13519">
    <property type="entry name" value="VWA_2"/>
    <property type="match status" value="1"/>
</dbReference>
<dbReference type="NCBIfam" id="NF009943">
    <property type="entry name" value="PRK13406.1"/>
    <property type="match status" value="1"/>
</dbReference>
<evidence type="ECO:0000313" key="4">
    <source>
        <dbReference type="EMBL" id="SPH27365.1"/>
    </source>
</evidence>
<dbReference type="Pfam" id="PF17863">
    <property type="entry name" value="AAA_lid_2"/>
    <property type="match status" value="1"/>
</dbReference>
<dbReference type="GO" id="GO:0016851">
    <property type="term" value="F:magnesium chelatase activity"/>
    <property type="evidence" value="ECO:0007669"/>
    <property type="project" value="UniProtKB-EC"/>
</dbReference>
<dbReference type="Gene3D" id="1.10.8.80">
    <property type="entry name" value="Magnesium chelatase subunit I, C-Terminal domain"/>
    <property type="match status" value="1"/>
</dbReference>
<dbReference type="Gene3D" id="3.40.50.410">
    <property type="entry name" value="von Willebrand factor, type A domain"/>
    <property type="match status" value="1"/>
</dbReference>
<dbReference type="SUPFAM" id="SSF52540">
    <property type="entry name" value="P-loop containing nucleoside triphosphate hydrolases"/>
    <property type="match status" value="1"/>
</dbReference>
<dbReference type="PANTHER" id="PTHR43473">
    <property type="entry name" value="MAGNESIUM-CHELATASE SUBUNIT CHLD, CHLOROPLASTIC"/>
    <property type="match status" value="1"/>
</dbReference>
<keyword evidence="4" id="KW-0436">Ligase</keyword>
<organism evidence="4 5">
    <name type="scientific">Ascidiaceihabitans donghaensis</name>
    <dbReference type="NCBI Taxonomy" id="1510460"/>
    <lineage>
        <taxon>Bacteria</taxon>
        <taxon>Pseudomonadati</taxon>
        <taxon>Pseudomonadota</taxon>
        <taxon>Alphaproteobacteria</taxon>
        <taxon>Rhodobacterales</taxon>
        <taxon>Paracoccaceae</taxon>
        <taxon>Ascidiaceihabitans</taxon>
    </lineage>
</organism>
<feature type="region of interest" description="Disordered" evidence="2">
    <location>
        <begin position="295"/>
        <end position="323"/>
    </location>
</feature>
<evidence type="ECO:0000313" key="5">
    <source>
        <dbReference type="Proteomes" id="UP000244880"/>
    </source>
</evidence>
<dbReference type="InterPro" id="IPR041702">
    <property type="entry name" value="BchD/ChlD_VWA"/>
</dbReference>
<sequence>MKDAAANWHRAQLAMALLAVDPVGLGGAVIRMRAGPARDTVVQGLADIPLPLRKIHPNISDEQLFGGIDIAATLATGQVIETNGIMSAPCALLLTMAERCSPALAAKLALTLDKHTHHCILALDEGADADEGCPPALSDRLAFHVAFDDRIPSAAPHVPAGTPQGLVANVTSTGDQIEALTALAYQLGITSLRAPQLAIKAARAHAALHGRRSVEQTDLDASVALVLAPRALHLPVPPEEETVQDTQPQTEPDGADDGNANHDVLPDGDMLVDAVKAVLPADVLAALVPVGTTRKAAGSGAGLKRASNRRGRPLPSQPGKLDGTHRIDLVATLRAAAPWQSVRAKQRPDADGLHIRPSDIRVKRYQERSDRLLVFAVDASGSTAVSRLGEAKGAIELLLAQAYATRDHVALIAFKGTSADVLLPPTKSLVQTKKRLAALPGGGGTPLANGLQEAALMAQAGRAKGLTPTIVLITDGRANVGLDGTAGRAQAADDALACAGVIRTNGIPALVIDMSNRPEPQLKHLSAALDGSYIALPRANAERLSAAVNASLAEV</sequence>
<dbReference type="InterPro" id="IPR036465">
    <property type="entry name" value="vWFA_dom_sf"/>
</dbReference>
<dbReference type="InterPro" id="IPR002035">
    <property type="entry name" value="VWF_A"/>
</dbReference>
<gene>
    <name evidence="4" type="primary">bchD</name>
    <name evidence="4" type="ORF">ASD8599_03831</name>
</gene>
<dbReference type="CDD" id="cd01451">
    <property type="entry name" value="vWA_Magnesium_chelatase"/>
    <property type="match status" value="1"/>
</dbReference>
<reference evidence="4 5" key="1">
    <citation type="submission" date="2018-03" db="EMBL/GenBank/DDBJ databases">
        <authorList>
            <person name="Keele B.F."/>
        </authorList>
    </citation>
    <scope>NUCLEOTIDE SEQUENCE [LARGE SCALE GENOMIC DNA]</scope>
    <source>
        <strain evidence="4 5">CECT 8599</strain>
    </source>
</reference>
<dbReference type="EC" id="6.6.1.1" evidence="4"/>
<dbReference type="InterPro" id="IPR041628">
    <property type="entry name" value="ChlI/MoxR_AAA_lid"/>
</dbReference>
<dbReference type="AlphaFoldDB" id="A0A2R8BP61"/>
<dbReference type="PANTHER" id="PTHR43473:SF2">
    <property type="entry name" value="MAGNESIUM-CHELATASE SUBUNIT CHLD, CHLOROPLASTIC"/>
    <property type="match status" value="1"/>
</dbReference>
<evidence type="ECO:0000259" key="3">
    <source>
        <dbReference type="PROSITE" id="PS50234"/>
    </source>
</evidence>
<dbReference type="OrthoDB" id="9775079at2"/>
<proteinExistence type="inferred from homology"/>
<feature type="domain" description="VWFA" evidence="3">
    <location>
        <begin position="372"/>
        <end position="552"/>
    </location>
</feature>
<accession>A0A2R8BP61</accession>
<dbReference type="SUPFAM" id="SSF53300">
    <property type="entry name" value="vWA-like"/>
    <property type="match status" value="1"/>
</dbReference>
<evidence type="ECO:0000256" key="2">
    <source>
        <dbReference type="SAM" id="MobiDB-lite"/>
    </source>
</evidence>
<comment type="similarity">
    <text evidence="1">Belongs to the Mg-chelatase subunits D/I family.</text>
</comment>
<dbReference type="Proteomes" id="UP000244880">
    <property type="component" value="Unassembled WGS sequence"/>
</dbReference>
<dbReference type="InterPro" id="IPR027417">
    <property type="entry name" value="P-loop_NTPase"/>
</dbReference>
<protein>
    <submittedName>
        <fullName evidence="4">Magnesium-chelatase 60 kDa subunit</fullName>
        <ecNumber evidence="4">6.6.1.1</ecNumber>
    </submittedName>
</protein>
<dbReference type="RefSeq" id="WP_108830309.1">
    <property type="nucleotide sequence ID" value="NZ_OMOR01000002.1"/>
</dbReference>
<evidence type="ECO:0000256" key="1">
    <source>
        <dbReference type="ARBA" id="ARBA00005799"/>
    </source>
</evidence>
<dbReference type="SMART" id="SM00327">
    <property type="entry name" value="VWA"/>
    <property type="match status" value="1"/>
</dbReference>
<dbReference type="EMBL" id="OMOR01000002">
    <property type="protein sequence ID" value="SPH27365.1"/>
    <property type="molecule type" value="Genomic_DNA"/>
</dbReference>
<keyword evidence="5" id="KW-1185">Reference proteome</keyword>
<feature type="region of interest" description="Disordered" evidence="2">
    <location>
        <begin position="234"/>
        <end position="262"/>
    </location>
</feature>
<dbReference type="PROSITE" id="PS50234">
    <property type="entry name" value="VWFA"/>
    <property type="match status" value="1"/>
</dbReference>